<organism evidence="9 10">
    <name type="scientific">Limnobacter thiooxidans</name>
    <dbReference type="NCBI Taxonomy" id="131080"/>
    <lineage>
        <taxon>Bacteria</taxon>
        <taxon>Pseudomonadati</taxon>
        <taxon>Pseudomonadota</taxon>
        <taxon>Betaproteobacteria</taxon>
        <taxon>Burkholderiales</taxon>
        <taxon>Burkholderiaceae</taxon>
        <taxon>Limnobacter</taxon>
    </lineage>
</organism>
<keyword evidence="6 7" id="KW-0472">Membrane</keyword>
<dbReference type="PANTHER" id="PTHR30213">
    <property type="entry name" value="INNER MEMBRANE PROTEIN YHJD"/>
    <property type="match status" value="1"/>
</dbReference>
<dbReference type="Pfam" id="PF03631">
    <property type="entry name" value="Virul_fac_BrkB"/>
    <property type="match status" value="1"/>
</dbReference>
<feature type="transmembrane region" description="Helical" evidence="7">
    <location>
        <begin position="307"/>
        <end position="329"/>
    </location>
</feature>
<evidence type="ECO:0000256" key="7">
    <source>
        <dbReference type="HAMAP-Rule" id="MF_00672"/>
    </source>
</evidence>
<keyword evidence="3" id="KW-0997">Cell inner membrane</keyword>
<feature type="transmembrane region" description="Helical" evidence="7">
    <location>
        <begin position="237"/>
        <end position="254"/>
    </location>
</feature>
<dbReference type="InterPro" id="IPR017039">
    <property type="entry name" value="Virul_fac_BrkB"/>
</dbReference>
<comment type="subcellular location">
    <subcellularLocation>
        <location evidence="1 7">Cell membrane</location>
        <topology evidence="1 7">Multi-pass membrane protein</topology>
    </subcellularLocation>
</comment>
<comment type="similarity">
    <text evidence="7">Belongs to the UPF0761 family.</text>
</comment>
<evidence type="ECO:0000313" key="9">
    <source>
        <dbReference type="EMBL" id="BET26470.1"/>
    </source>
</evidence>
<feature type="compositionally biased region" description="Polar residues" evidence="8">
    <location>
        <begin position="12"/>
        <end position="21"/>
    </location>
</feature>
<evidence type="ECO:0000256" key="4">
    <source>
        <dbReference type="ARBA" id="ARBA00022692"/>
    </source>
</evidence>
<evidence type="ECO:0000256" key="5">
    <source>
        <dbReference type="ARBA" id="ARBA00022989"/>
    </source>
</evidence>
<dbReference type="NCBIfam" id="TIGR00765">
    <property type="entry name" value="yihY_not_rbn"/>
    <property type="match status" value="1"/>
</dbReference>
<evidence type="ECO:0000256" key="3">
    <source>
        <dbReference type="ARBA" id="ARBA00022519"/>
    </source>
</evidence>
<evidence type="ECO:0000256" key="6">
    <source>
        <dbReference type="ARBA" id="ARBA00023136"/>
    </source>
</evidence>
<protein>
    <recommendedName>
        <fullName evidence="7">UPF0761 membrane protein RGQ30_19710</fullName>
    </recommendedName>
</protein>
<feature type="transmembrane region" description="Helical" evidence="7">
    <location>
        <begin position="152"/>
        <end position="172"/>
    </location>
</feature>
<keyword evidence="2 7" id="KW-1003">Cell membrane</keyword>
<feature type="transmembrane region" description="Helical" evidence="7">
    <location>
        <begin position="266"/>
        <end position="287"/>
    </location>
</feature>
<dbReference type="PANTHER" id="PTHR30213:SF0">
    <property type="entry name" value="UPF0761 MEMBRANE PROTEIN YIHY"/>
    <property type="match status" value="1"/>
</dbReference>
<proteinExistence type="inferred from homology"/>
<dbReference type="AlphaFoldDB" id="A0AA86MEW4"/>
<gene>
    <name evidence="9" type="ORF">RGQ30_19710</name>
</gene>
<name>A0AA86MEW4_9BURK</name>
<dbReference type="KEGG" id="lto:RGQ30_19710"/>
<feature type="transmembrane region" description="Helical" evidence="7">
    <location>
        <begin position="193"/>
        <end position="217"/>
    </location>
</feature>
<reference evidence="9 10" key="1">
    <citation type="submission" date="2023-10" db="EMBL/GenBank/DDBJ databases">
        <title>Complete Genome Sequence of Limnobacter thiooxidans CS-K2T, Isolated from freshwater lake sediments in Bavaria, Germany.</title>
        <authorList>
            <person name="Naruki M."/>
            <person name="Watanabe A."/>
            <person name="Warashina T."/>
            <person name="Morita T."/>
            <person name="Arakawa K."/>
        </authorList>
    </citation>
    <scope>NUCLEOTIDE SEQUENCE [LARGE SCALE GENOMIC DNA]</scope>
    <source>
        <strain evidence="9 10">CS-K2</strain>
    </source>
</reference>
<dbReference type="HAMAP" id="MF_00672">
    <property type="entry name" value="UPF0761"/>
    <property type="match status" value="1"/>
</dbReference>
<evidence type="ECO:0000256" key="1">
    <source>
        <dbReference type="ARBA" id="ARBA00004651"/>
    </source>
</evidence>
<feature type="region of interest" description="Disordered" evidence="8">
    <location>
        <begin position="1"/>
        <end position="24"/>
    </location>
</feature>
<feature type="transmembrane region" description="Helical" evidence="7">
    <location>
        <begin position="86"/>
        <end position="112"/>
    </location>
</feature>
<keyword evidence="4 7" id="KW-0812">Transmembrane</keyword>
<dbReference type="GO" id="GO:0005886">
    <property type="term" value="C:plasma membrane"/>
    <property type="evidence" value="ECO:0007669"/>
    <property type="project" value="UniProtKB-SubCell"/>
</dbReference>
<sequence>MGAVGTPIVSKRMSSAAPSETTETKSFKAIDKPIEHARSRRQRFMQGARRAFSAKEVELTPLNLHWWIAFTRLVSQRINEQQLPQVAASLTFTTVLSLVPLATVVLAIFTAFPMFDRLQTSLQGYLIESFFPETLSETILTYVTQFSDKAKGLTAIGIVFLGITALTTMFTVDRVFNQIWNVKRQRSTINKVVLYWAVLSLAPVLIGLSISVSTALIGETMAGVNPVLGGMFPALNLVPLTLTVLAFAFIYRIVPNRAVHWKDALMGGLMAAILFEVSKRAFAAYITHFPSYTALYGALAAFPIFLLWIYVSWIIVLLGASTVAALPVARTGYWNPSNRPGERWLQGLSVLVELEKSRQQEKPGMTMEELRVFAKVPPDQLDEILSQLIEHGVIGLLAVVRGDDRFALICDPANISAEVVAKALWYDTSLTLEWANRLPQSTAKLSRFQDEFIQRPRLSQWLELSPA</sequence>
<evidence type="ECO:0000256" key="2">
    <source>
        <dbReference type="ARBA" id="ARBA00022475"/>
    </source>
</evidence>
<evidence type="ECO:0000256" key="8">
    <source>
        <dbReference type="SAM" id="MobiDB-lite"/>
    </source>
</evidence>
<evidence type="ECO:0000313" key="10">
    <source>
        <dbReference type="Proteomes" id="UP001329151"/>
    </source>
</evidence>
<dbReference type="Proteomes" id="UP001329151">
    <property type="component" value="Chromosome"/>
</dbReference>
<keyword evidence="10" id="KW-1185">Reference proteome</keyword>
<dbReference type="InterPro" id="IPR023679">
    <property type="entry name" value="UPF0761_bac"/>
</dbReference>
<keyword evidence="5 7" id="KW-1133">Transmembrane helix</keyword>
<dbReference type="EMBL" id="AP028947">
    <property type="protein sequence ID" value="BET26470.1"/>
    <property type="molecule type" value="Genomic_DNA"/>
</dbReference>
<accession>A0AA86MEW4</accession>